<evidence type="ECO:0000313" key="1">
    <source>
        <dbReference type="EMBL" id="SMO85884.1"/>
    </source>
</evidence>
<dbReference type="AlphaFoldDB" id="A0A521EPM9"/>
<gene>
    <name evidence="1" type="ORF">SAMN06265218_1184</name>
</gene>
<name>A0A521EPM9_9BACT</name>
<dbReference type="Proteomes" id="UP000317593">
    <property type="component" value="Unassembled WGS sequence"/>
</dbReference>
<proteinExistence type="predicted"/>
<dbReference type="EMBL" id="FXTH01000018">
    <property type="protein sequence ID" value="SMO85884.1"/>
    <property type="molecule type" value="Genomic_DNA"/>
</dbReference>
<organism evidence="1 2">
    <name type="scientific">Fodinibius sediminis</name>
    <dbReference type="NCBI Taxonomy" id="1214077"/>
    <lineage>
        <taxon>Bacteria</taxon>
        <taxon>Pseudomonadati</taxon>
        <taxon>Balneolota</taxon>
        <taxon>Balneolia</taxon>
        <taxon>Balneolales</taxon>
        <taxon>Balneolaceae</taxon>
        <taxon>Fodinibius</taxon>
    </lineage>
</organism>
<accession>A0A521EPM9</accession>
<sequence length="266" mass="30313">MPWINHCWHVPLYVSARGLSTSLIPHASGSFEIEFNFVEHRLEIRKIDGKKASFTLESMSVADFYGKTFDRVKQLNLEIEIYSLPVEIPDPIMPFPENNQQAPYDAEAVHQFWKALTHAQRIFTQFRSNFMGKVSPVHFFWGAFDLAVSRFSGRTAPKHLGGVPNCPDLVMEESYSHELSSAGFWPGTGFGEAAFYSYAYPEPEGYQDSVIKPQDAFYNEELGEYLLPYQAVMNASNPDEILLDFLQTTYEATAVNGKWDREALEK</sequence>
<keyword evidence="2" id="KW-1185">Reference proteome</keyword>
<dbReference type="InterPro" id="IPR046038">
    <property type="entry name" value="DUF5996"/>
</dbReference>
<dbReference type="Pfam" id="PF19459">
    <property type="entry name" value="DUF5996"/>
    <property type="match status" value="1"/>
</dbReference>
<evidence type="ECO:0008006" key="3">
    <source>
        <dbReference type="Google" id="ProtNLM"/>
    </source>
</evidence>
<evidence type="ECO:0000313" key="2">
    <source>
        <dbReference type="Proteomes" id="UP000317593"/>
    </source>
</evidence>
<protein>
    <recommendedName>
        <fullName evidence="3">Ava_C0101 and related proteins</fullName>
    </recommendedName>
</protein>
<reference evidence="1 2" key="1">
    <citation type="submission" date="2017-05" db="EMBL/GenBank/DDBJ databases">
        <authorList>
            <person name="Varghese N."/>
            <person name="Submissions S."/>
        </authorList>
    </citation>
    <scope>NUCLEOTIDE SEQUENCE [LARGE SCALE GENOMIC DNA]</scope>
    <source>
        <strain evidence="1 2">DSM 21194</strain>
    </source>
</reference>